<keyword evidence="2" id="KW-1185">Reference proteome</keyword>
<dbReference type="Proteomes" id="UP001604336">
    <property type="component" value="Unassembled WGS sequence"/>
</dbReference>
<protein>
    <submittedName>
        <fullName evidence="1">Uncharacterized protein</fullName>
    </submittedName>
</protein>
<proteinExistence type="predicted"/>
<reference evidence="2" key="1">
    <citation type="submission" date="2024-07" db="EMBL/GenBank/DDBJ databases">
        <title>Two chromosome-level genome assemblies of Korean endemic species Abeliophyllum distichum and Forsythia ovata (Oleaceae).</title>
        <authorList>
            <person name="Jang H."/>
        </authorList>
    </citation>
    <scope>NUCLEOTIDE SEQUENCE [LARGE SCALE GENOMIC DNA]</scope>
</reference>
<gene>
    <name evidence="1" type="ORF">Adt_36410</name>
</gene>
<dbReference type="EMBL" id="JBFOLK010000011">
    <property type="protein sequence ID" value="KAL2475674.1"/>
    <property type="molecule type" value="Genomic_DNA"/>
</dbReference>
<organism evidence="1 2">
    <name type="scientific">Abeliophyllum distichum</name>
    <dbReference type="NCBI Taxonomy" id="126358"/>
    <lineage>
        <taxon>Eukaryota</taxon>
        <taxon>Viridiplantae</taxon>
        <taxon>Streptophyta</taxon>
        <taxon>Embryophyta</taxon>
        <taxon>Tracheophyta</taxon>
        <taxon>Spermatophyta</taxon>
        <taxon>Magnoliopsida</taxon>
        <taxon>eudicotyledons</taxon>
        <taxon>Gunneridae</taxon>
        <taxon>Pentapetalae</taxon>
        <taxon>asterids</taxon>
        <taxon>lamiids</taxon>
        <taxon>Lamiales</taxon>
        <taxon>Oleaceae</taxon>
        <taxon>Forsythieae</taxon>
        <taxon>Abeliophyllum</taxon>
    </lineage>
</organism>
<dbReference type="AlphaFoldDB" id="A0ABD1QL47"/>
<evidence type="ECO:0000313" key="1">
    <source>
        <dbReference type="EMBL" id="KAL2475674.1"/>
    </source>
</evidence>
<comment type="caution">
    <text evidence="1">The sequence shown here is derived from an EMBL/GenBank/DDBJ whole genome shotgun (WGS) entry which is preliminary data.</text>
</comment>
<name>A0ABD1QL47_9LAMI</name>
<sequence length="129" mass="14502">MSPPENRMKKKTGIKFLNVSTTVQISDLLEQALVQILIAHWCSAIARSRSAQPVPVQILDLHNLRIVRGPAGASADLRSAQLAYRARDDTYPTLEFEPWYEGCLLFGKRLKVEDDHCLVAGIVQVWCLE</sequence>
<evidence type="ECO:0000313" key="2">
    <source>
        <dbReference type="Proteomes" id="UP001604336"/>
    </source>
</evidence>
<accession>A0ABD1QL47</accession>